<dbReference type="AlphaFoldDB" id="A0A8D9B693"/>
<evidence type="ECO:0000313" key="1">
    <source>
        <dbReference type="EMBL" id="CAG6777961.1"/>
    </source>
</evidence>
<dbReference type="EMBL" id="HBUF01341683">
    <property type="protein sequence ID" value="CAG6704463.1"/>
    <property type="molecule type" value="Transcribed_RNA"/>
</dbReference>
<name>A0A8D9B693_9HEMI</name>
<proteinExistence type="predicted"/>
<dbReference type="EMBL" id="HBUF01607683">
    <property type="protein sequence ID" value="CAG6777961.1"/>
    <property type="molecule type" value="Transcribed_RNA"/>
</dbReference>
<protein>
    <submittedName>
        <fullName evidence="1">Uncharacterized protein</fullName>
    </submittedName>
</protein>
<organism evidence="1">
    <name type="scientific">Cacopsylla melanoneura</name>
    <dbReference type="NCBI Taxonomy" id="428564"/>
    <lineage>
        <taxon>Eukaryota</taxon>
        <taxon>Metazoa</taxon>
        <taxon>Ecdysozoa</taxon>
        <taxon>Arthropoda</taxon>
        <taxon>Hexapoda</taxon>
        <taxon>Insecta</taxon>
        <taxon>Pterygota</taxon>
        <taxon>Neoptera</taxon>
        <taxon>Paraneoptera</taxon>
        <taxon>Hemiptera</taxon>
        <taxon>Sternorrhyncha</taxon>
        <taxon>Psylloidea</taxon>
        <taxon>Psyllidae</taxon>
        <taxon>Psyllinae</taxon>
        <taxon>Cacopsylla</taxon>
    </lineage>
</organism>
<sequence length="176" mass="20546">MVQLCVRLIPSIMISLLTWMLLSFPRLRVIYHPYQSPKMSSSVLPLLSWLTQTSTILPLFRCSSELSTMPRSCSLPSPLFLVTLPSYHPSLVPLHWAYLPLHHHHVLHIIRSSSPNLKVTYPTSYVSFGKWRRYRLKYRWTLRMSNVSNTLLTHITVSLTECMWSDCHSEMKLHLT</sequence>
<reference evidence="1" key="1">
    <citation type="submission" date="2021-05" db="EMBL/GenBank/DDBJ databases">
        <authorList>
            <person name="Alioto T."/>
            <person name="Alioto T."/>
            <person name="Gomez Garrido J."/>
        </authorList>
    </citation>
    <scope>NUCLEOTIDE SEQUENCE</scope>
</reference>
<dbReference type="EMBL" id="HBUF01341681">
    <property type="protein sequence ID" value="CAG6704449.1"/>
    <property type="molecule type" value="Transcribed_RNA"/>
</dbReference>
<accession>A0A8D9B693</accession>